<feature type="domain" description="Peptidase S1" evidence="10">
    <location>
        <begin position="36"/>
        <end position="267"/>
    </location>
</feature>
<keyword evidence="3 7" id="KW-0378">Hydrolase</keyword>
<evidence type="ECO:0000256" key="8">
    <source>
        <dbReference type="SAM" id="MobiDB-lite"/>
    </source>
</evidence>
<feature type="region of interest" description="Disordered" evidence="8">
    <location>
        <begin position="582"/>
        <end position="628"/>
    </location>
</feature>
<feature type="domain" description="Peptidase S1" evidence="10">
    <location>
        <begin position="316"/>
        <end position="549"/>
    </location>
</feature>
<dbReference type="Proteomes" id="UP001187415">
    <property type="component" value="Unassembled WGS sequence"/>
</dbReference>
<evidence type="ECO:0000256" key="6">
    <source>
        <dbReference type="ARBA" id="ARBA00023180"/>
    </source>
</evidence>
<dbReference type="GO" id="GO:0004252">
    <property type="term" value="F:serine-type endopeptidase activity"/>
    <property type="evidence" value="ECO:0007669"/>
    <property type="project" value="InterPro"/>
</dbReference>
<keyword evidence="4 7" id="KW-0720">Serine protease</keyword>
<evidence type="ECO:0000256" key="4">
    <source>
        <dbReference type="ARBA" id="ARBA00022825"/>
    </source>
</evidence>
<evidence type="ECO:0000313" key="11">
    <source>
        <dbReference type="EMBL" id="KAK2848580.1"/>
    </source>
</evidence>
<evidence type="ECO:0000256" key="7">
    <source>
        <dbReference type="RuleBase" id="RU363034"/>
    </source>
</evidence>
<organism evidence="11 12">
    <name type="scientific">Channa striata</name>
    <name type="common">Snakehead murrel</name>
    <name type="synonym">Ophicephalus striatus</name>
    <dbReference type="NCBI Taxonomy" id="64152"/>
    <lineage>
        <taxon>Eukaryota</taxon>
        <taxon>Metazoa</taxon>
        <taxon>Chordata</taxon>
        <taxon>Craniata</taxon>
        <taxon>Vertebrata</taxon>
        <taxon>Euteleostomi</taxon>
        <taxon>Actinopterygii</taxon>
        <taxon>Neopterygii</taxon>
        <taxon>Teleostei</taxon>
        <taxon>Neoteleostei</taxon>
        <taxon>Acanthomorphata</taxon>
        <taxon>Anabantaria</taxon>
        <taxon>Anabantiformes</taxon>
        <taxon>Channoidei</taxon>
        <taxon>Channidae</taxon>
        <taxon>Channa</taxon>
    </lineage>
</organism>
<evidence type="ECO:0000256" key="1">
    <source>
        <dbReference type="ARBA" id="ARBA00022670"/>
    </source>
</evidence>
<feature type="signal peptide" evidence="9">
    <location>
        <begin position="1"/>
        <end position="22"/>
    </location>
</feature>
<comment type="caution">
    <text evidence="11">The sequence shown here is derived from an EMBL/GenBank/DDBJ whole genome shotgun (WGS) entry which is preliminary data.</text>
</comment>
<accession>A0AA88N1X0</accession>
<evidence type="ECO:0000259" key="10">
    <source>
        <dbReference type="PROSITE" id="PS50240"/>
    </source>
</evidence>
<dbReference type="AlphaFoldDB" id="A0AA88N1X0"/>
<reference evidence="11" key="1">
    <citation type="submission" date="2023-07" db="EMBL/GenBank/DDBJ databases">
        <title>Chromosome-level Genome Assembly of Striped Snakehead (Channa striata).</title>
        <authorList>
            <person name="Liu H."/>
        </authorList>
    </citation>
    <scope>NUCLEOTIDE SEQUENCE</scope>
    <source>
        <strain evidence="11">Gz</strain>
        <tissue evidence="11">Muscle</tissue>
    </source>
</reference>
<keyword evidence="12" id="KW-1185">Reference proteome</keyword>
<dbReference type="InterPro" id="IPR001314">
    <property type="entry name" value="Peptidase_S1A"/>
</dbReference>
<dbReference type="Gene3D" id="2.40.10.10">
    <property type="entry name" value="Trypsin-like serine proteases"/>
    <property type="match status" value="3"/>
</dbReference>
<dbReference type="SMART" id="SM00020">
    <property type="entry name" value="Tryp_SPc"/>
    <property type="match status" value="3"/>
</dbReference>
<feature type="domain" description="Peptidase S1" evidence="10">
    <location>
        <begin position="650"/>
        <end position="863"/>
    </location>
</feature>
<evidence type="ECO:0000256" key="9">
    <source>
        <dbReference type="SAM" id="SignalP"/>
    </source>
</evidence>
<proteinExistence type="predicted"/>
<protein>
    <recommendedName>
        <fullName evidence="10">Peptidase S1 domain-containing protein</fullName>
    </recommendedName>
</protein>
<dbReference type="InterPro" id="IPR001254">
    <property type="entry name" value="Trypsin_dom"/>
</dbReference>
<dbReference type="PRINTS" id="PR00722">
    <property type="entry name" value="CHYMOTRYPSIN"/>
</dbReference>
<dbReference type="CDD" id="cd00190">
    <property type="entry name" value="Tryp_SPc"/>
    <property type="match status" value="3"/>
</dbReference>
<dbReference type="GO" id="GO:0006508">
    <property type="term" value="P:proteolysis"/>
    <property type="evidence" value="ECO:0007669"/>
    <property type="project" value="UniProtKB-KW"/>
</dbReference>
<dbReference type="PANTHER" id="PTHR24253:SF144">
    <property type="entry name" value="CHYMOTRYPSIN-LIKE PROTEASE CTRL-1-RELATED"/>
    <property type="match status" value="1"/>
</dbReference>
<name>A0AA88N1X0_CHASR</name>
<dbReference type="Pfam" id="PF00089">
    <property type="entry name" value="Trypsin"/>
    <property type="match status" value="3"/>
</dbReference>
<dbReference type="EMBL" id="JAUPFM010000006">
    <property type="protein sequence ID" value="KAK2848580.1"/>
    <property type="molecule type" value="Genomic_DNA"/>
</dbReference>
<dbReference type="InterPro" id="IPR018114">
    <property type="entry name" value="TRYPSIN_HIS"/>
</dbReference>
<keyword evidence="2 9" id="KW-0732">Signal</keyword>
<dbReference type="InterPro" id="IPR009003">
    <property type="entry name" value="Peptidase_S1_PA"/>
</dbReference>
<evidence type="ECO:0000313" key="12">
    <source>
        <dbReference type="Proteomes" id="UP001187415"/>
    </source>
</evidence>
<keyword evidence="6" id="KW-0325">Glycoprotein</keyword>
<feature type="chain" id="PRO_5041687117" description="Peptidase S1 domain-containing protein" evidence="9">
    <location>
        <begin position="23"/>
        <end position="911"/>
    </location>
</feature>
<gene>
    <name evidence="11" type="ORF">Q5P01_008414</name>
</gene>
<dbReference type="PANTHER" id="PTHR24253">
    <property type="entry name" value="TRANSMEMBRANE PROTEASE SERINE"/>
    <property type="match status" value="1"/>
</dbReference>
<dbReference type="SUPFAM" id="SSF50494">
    <property type="entry name" value="Trypsin-like serine proteases"/>
    <property type="match status" value="3"/>
</dbReference>
<keyword evidence="5" id="KW-1015">Disulfide bond</keyword>
<feature type="compositionally biased region" description="Low complexity" evidence="8">
    <location>
        <begin position="582"/>
        <end position="627"/>
    </location>
</feature>
<keyword evidence="1 7" id="KW-0645">Protease</keyword>
<dbReference type="PROSITE" id="PS00135">
    <property type="entry name" value="TRYPSIN_SER"/>
    <property type="match status" value="1"/>
</dbReference>
<dbReference type="FunFam" id="2.40.10.10:FF:000057">
    <property type="entry name" value="Zgc:100868"/>
    <property type="match status" value="1"/>
</dbReference>
<dbReference type="InterPro" id="IPR033116">
    <property type="entry name" value="TRYPSIN_SER"/>
</dbReference>
<dbReference type="PROSITE" id="PS00134">
    <property type="entry name" value="TRYPSIN_HIS"/>
    <property type="match status" value="2"/>
</dbReference>
<evidence type="ECO:0000256" key="5">
    <source>
        <dbReference type="ARBA" id="ARBA00023157"/>
    </source>
</evidence>
<dbReference type="FunFam" id="2.40.10.10:FF:000024">
    <property type="entry name" value="Serine protease 53"/>
    <property type="match status" value="1"/>
</dbReference>
<dbReference type="InterPro" id="IPR043504">
    <property type="entry name" value="Peptidase_S1_PA_chymotrypsin"/>
</dbReference>
<dbReference type="PROSITE" id="PS50240">
    <property type="entry name" value="TRYPSIN_DOM"/>
    <property type="match status" value="3"/>
</dbReference>
<evidence type="ECO:0000256" key="3">
    <source>
        <dbReference type="ARBA" id="ARBA00022801"/>
    </source>
</evidence>
<sequence length="911" mass="96774">MASYKVMCALTLLILLTPESRSQLDVCGKAVLNTKIIGGQDAAPGSWPWQAALLIHGNSFCGGSLINNEWVLTAAHCFRSTDPNNVLVYLGAQSFASSSPNTVNRTVTQIIKHPNYNRDTHNDNDITLLKLSSPVNFTSFILPVCLAASDSTFYSGTKLWICGWGDTGSGDLSTNLREAEVPLVGNRQCNCDYGFINITDNMMCAGLRAGGKDSCQGDSGGPLVSKQNNRWIQGGITSFGIGCALPQIPGVYTRVSQYQSWINSHITSNQPGFVTFTSSGTDSDLNVTCPSLPPIVPITAQPTAQLCGKTAINPRISGGQDASQANWPWQAIVAGSKSICGGSLINNQWVLTAAHCSPSNDIKNMLVVLGRHRLFIPTAPEIILTVTQIINHPRYMARTGENDISLLKLSSAVNFTNYILPVCLAALDSTFYSGTSTWVTGWGDIGSGGAPLPAPYNLREVEVPIVGNRQCNCNYGVGTITDNMMCAGSPAEGKGPCQGDDGGPLVSKQNSRWILGGVVGSKSGCGKPNFPAVFTRVSQYQSWINSQITIDPPRFVTFTSNGTDRDLSVNCSGLPPVLTTLPTNLPTLSPTTLSLTTPPSATLSPPTQSPSRTSSQPTSPAPTTLSPIILPSTTTAKSVVCGQVLLNYRIPGGSLVATAGEWPWMASLQKNGRHACGGTLVSVDSVLSNADCFANSPTASDWTVVLGRLKQSGSNPHELTLNVTNITLSNETGFNVAVLRLATPPTLSNYIQPICLENGRSFSVGSTCWAAGWSSGAGGVKQVLQKIQTSVVDCGNTSSDSICMEAFTLEQGDSGGPLMCKQDGSWFQVTVLAVDSSTTQPRAAMMIFRRVSHFQSFLLQTIGTLLSPYYTNSSTSTITLSPTLTTSKSPPAQSVFFVHLFVLSMCLHLFI</sequence>
<evidence type="ECO:0000256" key="2">
    <source>
        <dbReference type="ARBA" id="ARBA00022729"/>
    </source>
</evidence>